<feature type="domain" description="GST N-terminal" evidence="1">
    <location>
        <begin position="10"/>
        <end position="93"/>
    </location>
</feature>
<dbReference type="PANTHER" id="PTHR43968:SF6">
    <property type="entry name" value="GLUTATHIONE S-TRANSFERASE OMEGA"/>
    <property type="match status" value="1"/>
</dbReference>
<evidence type="ECO:0000313" key="3">
    <source>
        <dbReference type="EMBL" id="MCJ2183435.1"/>
    </source>
</evidence>
<gene>
    <name evidence="3" type="ORF">MTR62_12150</name>
</gene>
<sequence length="284" mass="32726">MAWDQEPQGQALRMYHIPGCPFSERVELLLDLKGLGAVMTDHEIDISQPRPDWLLRKTRGTTSLPALELENGETLKESMVIMRYIEDRFPEIPVARRDPYEHAVEAMLCATDGAFTGAGYRMILNRDRSKREELRAEVDRQYARLDDFLRHYSPGGVYLFERFGWAEVAFAPMFKRLWFLEYYEDYEVPQKLKRVLLWREATLAEPVVQARHGHRELMTLYYDYAQGGGNGRLPEGRSVSSFALDPHWRSRPMPPRDKWGHAASDAELGLIPGVTIRASDTVPA</sequence>
<keyword evidence="4" id="KW-1185">Reference proteome</keyword>
<dbReference type="Pfam" id="PF13410">
    <property type="entry name" value="GST_C_2"/>
    <property type="match status" value="1"/>
</dbReference>
<dbReference type="InterPro" id="IPR040079">
    <property type="entry name" value="Glutathione_S-Trfase"/>
</dbReference>
<dbReference type="EMBL" id="JALHLF010000046">
    <property type="protein sequence ID" value="MCJ2183435.1"/>
    <property type="molecule type" value="Genomic_DNA"/>
</dbReference>
<evidence type="ECO:0000313" key="4">
    <source>
        <dbReference type="Proteomes" id="UP001162881"/>
    </source>
</evidence>
<evidence type="ECO:0000259" key="1">
    <source>
        <dbReference type="PROSITE" id="PS50404"/>
    </source>
</evidence>
<accession>A0ABT0BEW0</accession>
<dbReference type="InterPro" id="IPR036282">
    <property type="entry name" value="Glutathione-S-Trfase_C_sf"/>
</dbReference>
<organism evidence="3 4">
    <name type="scientific">Novosphingobium organovorum</name>
    <dbReference type="NCBI Taxonomy" id="2930092"/>
    <lineage>
        <taxon>Bacteria</taxon>
        <taxon>Pseudomonadati</taxon>
        <taxon>Pseudomonadota</taxon>
        <taxon>Alphaproteobacteria</taxon>
        <taxon>Sphingomonadales</taxon>
        <taxon>Sphingomonadaceae</taxon>
        <taxon>Novosphingobium</taxon>
    </lineage>
</organism>
<dbReference type="RefSeq" id="WP_244021243.1">
    <property type="nucleotide sequence ID" value="NZ_JALHLF010000046.1"/>
</dbReference>
<dbReference type="PROSITE" id="PS50404">
    <property type="entry name" value="GST_NTER"/>
    <property type="match status" value="1"/>
</dbReference>
<evidence type="ECO:0000259" key="2">
    <source>
        <dbReference type="PROSITE" id="PS50405"/>
    </source>
</evidence>
<proteinExistence type="predicted"/>
<dbReference type="CDD" id="cd00299">
    <property type="entry name" value="GST_C_family"/>
    <property type="match status" value="1"/>
</dbReference>
<dbReference type="InterPro" id="IPR050983">
    <property type="entry name" value="GST_Omega/HSP26"/>
</dbReference>
<dbReference type="SUPFAM" id="SSF52833">
    <property type="entry name" value="Thioredoxin-like"/>
    <property type="match status" value="1"/>
</dbReference>
<protein>
    <submittedName>
        <fullName evidence="3">Glutathione S-transferase family protein</fullName>
    </submittedName>
</protein>
<reference evidence="3" key="1">
    <citation type="submission" date="2022-03" db="EMBL/GenBank/DDBJ databases">
        <title>Identification of a novel bacterium isolated from mangrove sediments.</title>
        <authorList>
            <person name="Pan X."/>
        </authorList>
    </citation>
    <scope>NUCLEOTIDE SEQUENCE</scope>
    <source>
        <strain evidence="3">B1949</strain>
    </source>
</reference>
<dbReference type="Gene3D" id="1.20.1050.10">
    <property type="match status" value="1"/>
</dbReference>
<dbReference type="InterPro" id="IPR010987">
    <property type="entry name" value="Glutathione-S-Trfase_C-like"/>
</dbReference>
<dbReference type="PANTHER" id="PTHR43968">
    <property type="match status" value="1"/>
</dbReference>
<dbReference type="CDD" id="cd00570">
    <property type="entry name" value="GST_N_family"/>
    <property type="match status" value="1"/>
</dbReference>
<dbReference type="InterPro" id="IPR004045">
    <property type="entry name" value="Glutathione_S-Trfase_N"/>
</dbReference>
<comment type="caution">
    <text evidence="3">The sequence shown here is derived from an EMBL/GenBank/DDBJ whole genome shotgun (WGS) entry which is preliminary data.</text>
</comment>
<dbReference type="Pfam" id="PF13417">
    <property type="entry name" value="GST_N_3"/>
    <property type="match status" value="1"/>
</dbReference>
<feature type="domain" description="GST C-terminal" evidence="2">
    <location>
        <begin position="98"/>
        <end position="221"/>
    </location>
</feature>
<dbReference type="PROSITE" id="PS50405">
    <property type="entry name" value="GST_CTER"/>
    <property type="match status" value="1"/>
</dbReference>
<dbReference type="Gene3D" id="3.40.30.10">
    <property type="entry name" value="Glutaredoxin"/>
    <property type="match status" value="1"/>
</dbReference>
<dbReference type="InterPro" id="IPR036249">
    <property type="entry name" value="Thioredoxin-like_sf"/>
</dbReference>
<dbReference type="SUPFAM" id="SSF47616">
    <property type="entry name" value="GST C-terminal domain-like"/>
    <property type="match status" value="1"/>
</dbReference>
<name>A0ABT0BEW0_9SPHN</name>
<dbReference type="SFLD" id="SFLDS00019">
    <property type="entry name" value="Glutathione_Transferase_(cytos"/>
    <property type="match status" value="1"/>
</dbReference>
<dbReference type="Proteomes" id="UP001162881">
    <property type="component" value="Unassembled WGS sequence"/>
</dbReference>